<feature type="transmembrane region" description="Helical" evidence="2">
    <location>
        <begin position="418"/>
        <end position="440"/>
    </location>
</feature>
<dbReference type="AlphaFoldDB" id="A0A2T7P651"/>
<accession>A0A2T7P651</accession>
<feature type="chain" id="PRO_5015700794" description="AP3A hydrolase" evidence="3">
    <location>
        <begin position="20"/>
        <end position="485"/>
    </location>
</feature>
<keyword evidence="5" id="KW-1185">Reference proteome</keyword>
<evidence type="ECO:0008006" key="6">
    <source>
        <dbReference type="Google" id="ProtNLM"/>
    </source>
</evidence>
<dbReference type="OrthoDB" id="415411at2759"/>
<dbReference type="PANTHER" id="PTHR10151">
    <property type="entry name" value="ECTONUCLEOTIDE PYROPHOSPHATASE/PHOSPHODIESTERASE"/>
    <property type="match status" value="1"/>
</dbReference>
<protein>
    <recommendedName>
        <fullName evidence="6">AP3A hydrolase</fullName>
    </recommendedName>
</protein>
<dbReference type="SUPFAM" id="SSF53649">
    <property type="entry name" value="Alkaline phosphatase-like"/>
    <property type="match status" value="1"/>
</dbReference>
<keyword evidence="3" id="KW-0732">Signal</keyword>
<evidence type="ECO:0000313" key="4">
    <source>
        <dbReference type="EMBL" id="PVD28905.1"/>
    </source>
</evidence>
<reference evidence="4 5" key="1">
    <citation type="submission" date="2018-04" db="EMBL/GenBank/DDBJ databases">
        <title>The genome of golden apple snail Pomacea canaliculata provides insight into stress tolerance and invasive adaptation.</title>
        <authorList>
            <person name="Liu C."/>
            <person name="Liu B."/>
            <person name="Ren Y."/>
            <person name="Zhang Y."/>
            <person name="Wang H."/>
            <person name="Li S."/>
            <person name="Jiang F."/>
            <person name="Yin L."/>
            <person name="Zhang G."/>
            <person name="Qian W."/>
            <person name="Fan W."/>
        </authorList>
    </citation>
    <scope>NUCLEOTIDE SEQUENCE [LARGE SCALE GENOMIC DNA]</scope>
    <source>
        <strain evidence="4">SZHN2017</strain>
        <tissue evidence="4">Muscle</tissue>
    </source>
</reference>
<feature type="region of interest" description="Disordered" evidence="1">
    <location>
        <begin position="457"/>
        <end position="485"/>
    </location>
</feature>
<comment type="caution">
    <text evidence="4">The sequence shown here is derived from an EMBL/GenBank/DDBJ whole genome shotgun (WGS) entry which is preliminary data.</text>
</comment>
<evidence type="ECO:0000256" key="1">
    <source>
        <dbReference type="SAM" id="MobiDB-lite"/>
    </source>
</evidence>
<evidence type="ECO:0000313" key="5">
    <source>
        <dbReference type="Proteomes" id="UP000245119"/>
    </source>
</evidence>
<name>A0A2T7P651_POMCA</name>
<dbReference type="Gene3D" id="3.30.1360.180">
    <property type="match status" value="1"/>
</dbReference>
<sequence length="485" mass="54670">MRASYSVCILPAILQLVSSHSGAETESKLLIVSLAGFRWDYLSGRAKTPNFDKIKENGVVARRGMKSAYITETLPNHFTLVTGLWVESHGMIGDTMWDPRLNETFEGRMGQNQDPRWWDVGAEPIWITNQLQKKHGRSGCMMWAGCEAPIMGMTPTRHQSLDGEVDFKTRVDILVKWFLDEYPINLGLLYFEKLEECGHKYGPDSKEVTAMIETVDRHVGYLLDQLEKSDLLESMNLIITSNHGIIATPTNFLVNLDDAITPNSYRIFISSAVAGILPNEGLEEAVYRNLTQAAMRNQTFSVYRQSEIPVQNHYKNHYRIPPILVQANESYTIIANHSAEMWREGNHGYNNSLRNMFALFMAVGPGFHKGAEVETFDNVDVYSLMCHLLGLKPVANNGSLDGLHILLEDNEKTTIVTFGTYFFVLFVIATVGGIFVVAACRQHRYLKRQRGKVRSMDGPVTYSVPSNNSGKVPLLSETDEEETFQ</sequence>
<dbReference type="InterPro" id="IPR017850">
    <property type="entry name" value="Alkaline_phosphatase_core_sf"/>
</dbReference>
<feature type="signal peptide" evidence="3">
    <location>
        <begin position="1"/>
        <end position="19"/>
    </location>
</feature>
<dbReference type="Pfam" id="PF01663">
    <property type="entry name" value="Phosphodiest"/>
    <property type="match status" value="1"/>
</dbReference>
<dbReference type="OMA" id="HTTIITG"/>
<proteinExistence type="predicted"/>
<dbReference type="EMBL" id="PZQS01000006">
    <property type="protein sequence ID" value="PVD28905.1"/>
    <property type="molecule type" value="Genomic_DNA"/>
</dbReference>
<dbReference type="CDD" id="cd16018">
    <property type="entry name" value="Enpp"/>
    <property type="match status" value="1"/>
</dbReference>
<organism evidence="4 5">
    <name type="scientific">Pomacea canaliculata</name>
    <name type="common">Golden apple snail</name>
    <dbReference type="NCBI Taxonomy" id="400727"/>
    <lineage>
        <taxon>Eukaryota</taxon>
        <taxon>Metazoa</taxon>
        <taxon>Spiralia</taxon>
        <taxon>Lophotrochozoa</taxon>
        <taxon>Mollusca</taxon>
        <taxon>Gastropoda</taxon>
        <taxon>Caenogastropoda</taxon>
        <taxon>Architaenioglossa</taxon>
        <taxon>Ampullarioidea</taxon>
        <taxon>Ampullariidae</taxon>
        <taxon>Pomacea</taxon>
    </lineage>
</organism>
<gene>
    <name evidence="4" type="ORF">C0Q70_11500</name>
</gene>
<keyword evidence="2" id="KW-0472">Membrane</keyword>
<dbReference type="PANTHER" id="PTHR10151:SF120">
    <property type="entry name" value="BIS(5'-ADENOSYL)-TRIPHOSPHATASE"/>
    <property type="match status" value="1"/>
</dbReference>
<dbReference type="GO" id="GO:0016787">
    <property type="term" value="F:hydrolase activity"/>
    <property type="evidence" value="ECO:0007669"/>
    <property type="project" value="UniProtKB-ARBA"/>
</dbReference>
<evidence type="ECO:0000256" key="3">
    <source>
        <dbReference type="SAM" id="SignalP"/>
    </source>
</evidence>
<evidence type="ECO:0000256" key="2">
    <source>
        <dbReference type="SAM" id="Phobius"/>
    </source>
</evidence>
<keyword evidence="2" id="KW-1133">Transmembrane helix</keyword>
<dbReference type="InterPro" id="IPR002591">
    <property type="entry name" value="Phosphodiest/P_Trfase"/>
</dbReference>
<dbReference type="Proteomes" id="UP000245119">
    <property type="component" value="Linkage Group LG6"/>
</dbReference>
<dbReference type="Gene3D" id="3.40.720.10">
    <property type="entry name" value="Alkaline Phosphatase, subunit A"/>
    <property type="match status" value="1"/>
</dbReference>
<keyword evidence="2" id="KW-0812">Transmembrane</keyword>